<dbReference type="Proteomes" id="UP000305778">
    <property type="component" value="Unassembled WGS sequence"/>
</dbReference>
<proteinExistence type="predicted"/>
<dbReference type="RefSeq" id="WP_136731458.1">
    <property type="nucleotide sequence ID" value="NZ_SUMC01000222.1"/>
</dbReference>
<dbReference type="AlphaFoldDB" id="A0A4U0RG03"/>
<evidence type="ECO:0000313" key="2">
    <source>
        <dbReference type="Proteomes" id="UP000305778"/>
    </source>
</evidence>
<gene>
    <name evidence="1" type="ORF">FCI23_53680</name>
</gene>
<name>A0A4U0RG03_9ACTN</name>
<keyword evidence="2" id="KW-1185">Reference proteome</keyword>
<organism evidence="1 2">
    <name type="scientific">Actinacidiphila oryziradicis</name>
    <dbReference type="NCBI Taxonomy" id="2571141"/>
    <lineage>
        <taxon>Bacteria</taxon>
        <taxon>Bacillati</taxon>
        <taxon>Actinomycetota</taxon>
        <taxon>Actinomycetes</taxon>
        <taxon>Kitasatosporales</taxon>
        <taxon>Streptomycetaceae</taxon>
        <taxon>Actinacidiphila</taxon>
    </lineage>
</organism>
<sequence>MSKRRTQQTVTEPEPTQPQPFFELRVAGVHITIQHAPARLPSLAVGALVTAVASYGAHWALH</sequence>
<evidence type="ECO:0000313" key="1">
    <source>
        <dbReference type="EMBL" id="TJZ94451.1"/>
    </source>
</evidence>
<comment type="caution">
    <text evidence="1">The sequence shown here is derived from an EMBL/GenBank/DDBJ whole genome shotgun (WGS) entry which is preliminary data.</text>
</comment>
<dbReference type="EMBL" id="SUMC01000222">
    <property type="protein sequence ID" value="TJZ94451.1"/>
    <property type="molecule type" value="Genomic_DNA"/>
</dbReference>
<reference evidence="1 2" key="1">
    <citation type="submission" date="2019-04" db="EMBL/GenBank/DDBJ databases">
        <title>Streptomyces oryziradicis sp. nov., a novel actinomycete isolated from rhizosphere soil of rice (Oryza sativa L.).</title>
        <authorList>
            <person name="Li C."/>
        </authorList>
    </citation>
    <scope>NUCLEOTIDE SEQUENCE [LARGE SCALE GENOMIC DNA]</scope>
    <source>
        <strain evidence="1 2">NEAU-C40</strain>
    </source>
</reference>
<protein>
    <submittedName>
        <fullName evidence="1">Uncharacterized protein</fullName>
    </submittedName>
</protein>
<accession>A0A4U0RG03</accession>